<dbReference type="EMBL" id="HG996475">
    <property type="protein sequence ID" value="CAG1863611.1"/>
    <property type="molecule type" value="Genomic_DNA"/>
</dbReference>
<dbReference type="AlphaFoldDB" id="A0A804L4F5"/>
<sequence>MINVKSMLHETVMLDLPFGSPRERSHWAPASQEEDDEARMSDKNRAMAVKRFMDLLLYVTTVHSAIFVWSSAVIAD</sequence>
<feature type="transmembrane region" description="Helical" evidence="2">
    <location>
        <begin position="55"/>
        <end position="75"/>
    </location>
</feature>
<evidence type="ECO:0000313" key="3">
    <source>
        <dbReference type="EMBL" id="CAG1863611.1"/>
    </source>
</evidence>
<keyword evidence="2" id="KW-0472">Membrane</keyword>
<feature type="region of interest" description="Disordered" evidence="1">
    <location>
        <begin position="18"/>
        <end position="40"/>
    </location>
</feature>
<protein>
    <submittedName>
        <fullName evidence="3">(wild Malaysian banana) hypothetical protein</fullName>
    </submittedName>
</protein>
<reference evidence="3" key="1">
    <citation type="submission" date="2021-03" db="EMBL/GenBank/DDBJ databases">
        <authorList>
            <consortium name="Genoscope - CEA"/>
            <person name="William W."/>
        </authorList>
    </citation>
    <scope>NUCLEOTIDE SEQUENCE</scope>
    <source>
        <strain evidence="3">Doubled-haploid Pahang</strain>
    </source>
</reference>
<dbReference type="Proteomes" id="UP000012960">
    <property type="component" value="Unplaced"/>
</dbReference>
<evidence type="ECO:0000313" key="4">
    <source>
        <dbReference type="EnsemblPlants" id="Ma11_p05220.1"/>
    </source>
</evidence>
<evidence type="ECO:0000313" key="5">
    <source>
        <dbReference type="Proteomes" id="UP000012960"/>
    </source>
</evidence>
<name>A0A804L4F5_MUSAM</name>
<dbReference type="EnsemblPlants" id="Ma11_t05220.1">
    <property type="protein sequence ID" value="Ma11_p05220.1"/>
    <property type="gene ID" value="Ma11_g05220"/>
</dbReference>
<keyword evidence="2" id="KW-0812">Transmembrane</keyword>
<organism evidence="4 5">
    <name type="scientific">Musa acuminata subsp. malaccensis</name>
    <name type="common">Wild banana</name>
    <name type="synonym">Musa malaccensis</name>
    <dbReference type="NCBI Taxonomy" id="214687"/>
    <lineage>
        <taxon>Eukaryota</taxon>
        <taxon>Viridiplantae</taxon>
        <taxon>Streptophyta</taxon>
        <taxon>Embryophyta</taxon>
        <taxon>Tracheophyta</taxon>
        <taxon>Spermatophyta</taxon>
        <taxon>Magnoliopsida</taxon>
        <taxon>Liliopsida</taxon>
        <taxon>Zingiberales</taxon>
        <taxon>Musaceae</taxon>
        <taxon>Musa</taxon>
    </lineage>
</organism>
<dbReference type="Gramene" id="Ma11_t05220.1">
    <property type="protein sequence ID" value="Ma11_p05220.1"/>
    <property type="gene ID" value="Ma11_g05220"/>
</dbReference>
<evidence type="ECO:0000256" key="1">
    <source>
        <dbReference type="SAM" id="MobiDB-lite"/>
    </source>
</evidence>
<accession>A0A804L4F5</accession>
<proteinExistence type="predicted"/>
<evidence type="ECO:0000256" key="2">
    <source>
        <dbReference type="SAM" id="Phobius"/>
    </source>
</evidence>
<gene>
    <name evidence="3" type="ORF">GSMUA_20170.1</name>
</gene>
<reference evidence="4" key="2">
    <citation type="submission" date="2021-05" db="UniProtKB">
        <authorList>
            <consortium name="EnsemblPlants"/>
        </authorList>
    </citation>
    <scope>IDENTIFICATION</scope>
    <source>
        <strain evidence="4">subsp. malaccensis</strain>
    </source>
</reference>
<dbReference type="InParanoid" id="A0A804L4F5"/>
<keyword evidence="5" id="KW-1185">Reference proteome</keyword>
<keyword evidence="2" id="KW-1133">Transmembrane helix</keyword>